<dbReference type="RefSeq" id="WP_187333125.1">
    <property type="nucleotide sequence ID" value="NZ_CP060490.1"/>
</dbReference>
<keyword evidence="1" id="KW-0479">Metal-binding</keyword>
<evidence type="ECO:0000313" key="2">
    <source>
        <dbReference type="EMBL" id="QNL44524.1"/>
    </source>
</evidence>
<dbReference type="Gene3D" id="1.10.340.30">
    <property type="entry name" value="Hypothetical protein, domain 2"/>
    <property type="match status" value="1"/>
</dbReference>
<proteinExistence type="predicted"/>
<feature type="binding site" evidence="1">
    <location>
        <position position="175"/>
    </location>
    <ligand>
        <name>Zn(2+)</name>
        <dbReference type="ChEBI" id="CHEBI:29105"/>
    </ligand>
</feature>
<feature type="binding site" evidence="1">
    <location>
        <position position="179"/>
    </location>
    <ligand>
        <name>Zn(2+)</name>
        <dbReference type="ChEBI" id="CHEBI:29105"/>
    </ligand>
</feature>
<keyword evidence="3" id="KW-1185">Reference proteome</keyword>
<accession>A0A7G9B4P3</accession>
<evidence type="ECO:0000313" key="3">
    <source>
        <dbReference type="Proteomes" id="UP000515960"/>
    </source>
</evidence>
<sequence length="187" mass="21593">MDQPNVCRCGWCNLTNQAYIDYHDREWGIPTRDDHALFELLLLENFQAGLSWECVLNKRESFRQAFDRFDLDRVCGYGEADVQRLLSNPGIIRNQLKIRAAITNARVFRAIGLEYGSFSSYIWHFTKGRILYETGKSSSGLSDQVSGELRKRGMKFVGTTIVYSYLQAIGVINSHEERCFLYRSGRQ</sequence>
<keyword evidence="1" id="KW-0862">Zinc</keyword>
<evidence type="ECO:0000256" key="1">
    <source>
        <dbReference type="PIRSR" id="PIRSR605019-1"/>
    </source>
</evidence>
<organism evidence="2 3">
    <name type="scientific">Oscillibacter hominis</name>
    <dbReference type="NCBI Taxonomy" id="2763056"/>
    <lineage>
        <taxon>Bacteria</taxon>
        <taxon>Bacillati</taxon>
        <taxon>Bacillota</taxon>
        <taxon>Clostridia</taxon>
        <taxon>Eubacteriales</taxon>
        <taxon>Oscillospiraceae</taxon>
        <taxon>Oscillibacter</taxon>
    </lineage>
</organism>
<dbReference type="InterPro" id="IPR011257">
    <property type="entry name" value="DNA_glycosylase"/>
</dbReference>
<feature type="binding site" evidence="1">
    <location>
        <position position="9"/>
    </location>
    <ligand>
        <name>Zn(2+)</name>
        <dbReference type="ChEBI" id="CHEBI:29105"/>
    </ligand>
</feature>
<protein>
    <submittedName>
        <fullName evidence="2">DNA-3-methyladenine glycosylase I</fullName>
    </submittedName>
</protein>
<dbReference type="KEGG" id="ohi:H8790_00235"/>
<dbReference type="SUPFAM" id="SSF48150">
    <property type="entry name" value="DNA-glycosylase"/>
    <property type="match status" value="1"/>
</dbReference>
<dbReference type="PANTHER" id="PTHR30037">
    <property type="entry name" value="DNA-3-METHYLADENINE GLYCOSYLASE 1"/>
    <property type="match status" value="1"/>
</dbReference>
<feature type="binding site" evidence="1">
    <location>
        <position position="23"/>
    </location>
    <ligand>
        <name>Zn(2+)</name>
        <dbReference type="ChEBI" id="CHEBI:29105"/>
    </ligand>
</feature>
<dbReference type="InterPro" id="IPR052891">
    <property type="entry name" value="DNA-3mA_glycosylase"/>
</dbReference>
<dbReference type="Proteomes" id="UP000515960">
    <property type="component" value="Chromosome"/>
</dbReference>
<dbReference type="Pfam" id="PF03352">
    <property type="entry name" value="Adenine_glyco"/>
    <property type="match status" value="1"/>
</dbReference>
<dbReference type="AlphaFoldDB" id="A0A7G9B4P3"/>
<gene>
    <name evidence="2" type="ORF">H8790_00235</name>
</gene>
<reference evidence="2 3" key="1">
    <citation type="submission" date="2020-08" db="EMBL/GenBank/DDBJ databases">
        <authorList>
            <person name="Liu C."/>
            <person name="Sun Q."/>
        </authorList>
    </citation>
    <scope>NUCLEOTIDE SEQUENCE [LARGE SCALE GENOMIC DNA]</scope>
    <source>
        <strain evidence="2 3">NSJ-62</strain>
    </source>
</reference>
<dbReference type="GO" id="GO:0006284">
    <property type="term" value="P:base-excision repair"/>
    <property type="evidence" value="ECO:0007669"/>
    <property type="project" value="InterPro"/>
</dbReference>
<dbReference type="EMBL" id="CP060490">
    <property type="protein sequence ID" value="QNL44524.1"/>
    <property type="molecule type" value="Genomic_DNA"/>
</dbReference>
<dbReference type="GO" id="GO:0046872">
    <property type="term" value="F:metal ion binding"/>
    <property type="evidence" value="ECO:0007669"/>
    <property type="project" value="UniProtKB-KW"/>
</dbReference>
<name>A0A7G9B4P3_9FIRM</name>
<dbReference type="InterPro" id="IPR005019">
    <property type="entry name" value="Adenine_glyco"/>
</dbReference>
<dbReference type="GO" id="GO:0008725">
    <property type="term" value="F:DNA-3-methyladenine glycosylase activity"/>
    <property type="evidence" value="ECO:0007669"/>
    <property type="project" value="InterPro"/>
</dbReference>
<dbReference type="PANTHER" id="PTHR30037:SF4">
    <property type="entry name" value="DNA-3-METHYLADENINE GLYCOSYLASE I"/>
    <property type="match status" value="1"/>
</dbReference>